<feature type="compositionally biased region" description="Basic and acidic residues" evidence="1">
    <location>
        <begin position="218"/>
        <end position="230"/>
    </location>
</feature>
<dbReference type="EMBL" id="BRZM01001259">
    <property type="protein sequence ID" value="GLD72854.1"/>
    <property type="molecule type" value="Genomic_DNA"/>
</dbReference>
<sequence length="269" mass="30129">MIRSGLSSNALTDPADSPASTMIRRKITDEQRQFSSKRVLHQIKLPFRAVTYLEDGYDLPEKLPESLMPKLIDLDDSSRGPEPTADVDTVPLWRSPQQVASSMPSLNQAWPEMNQEQRVSGHEPHLCCRYSTGQPQPSTIAYRLLCASRPLPTHTDISTTHTRAPCGQERLYQEAGRCSHHLPSADSSAANADFGQFQASEPSSHPVDKHSGGLGQWERTKVQAKSENKETNTVLARLNSELQQQLKDLLEERISLEVQLEQLRPFSHL</sequence>
<organism evidence="2 3">
    <name type="scientific">Lates japonicus</name>
    <name type="common">Japanese lates</name>
    <dbReference type="NCBI Taxonomy" id="270547"/>
    <lineage>
        <taxon>Eukaryota</taxon>
        <taxon>Metazoa</taxon>
        <taxon>Chordata</taxon>
        <taxon>Craniata</taxon>
        <taxon>Vertebrata</taxon>
        <taxon>Euteleostomi</taxon>
        <taxon>Actinopterygii</taxon>
        <taxon>Neopterygii</taxon>
        <taxon>Teleostei</taxon>
        <taxon>Neoteleostei</taxon>
        <taxon>Acanthomorphata</taxon>
        <taxon>Carangaria</taxon>
        <taxon>Carangaria incertae sedis</taxon>
        <taxon>Centropomidae</taxon>
        <taxon>Lates</taxon>
    </lineage>
</organism>
<proteinExistence type="predicted"/>
<reference evidence="2" key="1">
    <citation type="submission" date="2022-08" db="EMBL/GenBank/DDBJ databases">
        <title>Genome sequencing of akame (Lates japonicus).</title>
        <authorList>
            <person name="Hashiguchi Y."/>
            <person name="Takahashi H."/>
        </authorList>
    </citation>
    <scope>NUCLEOTIDE SEQUENCE</scope>
    <source>
        <strain evidence="2">Kochi</strain>
    </source>
</reference>
<accession>A0AAD3RJJ0</accession>
<dbReference type="Proteomes" id="UP001279410">
    <property type="component" value="Unassembled WGS sequence"/>
</dbReference>
<comment type="caution">
    <text evidence="2">The sequence shown here is derived from an EMBL/GenBank/DDBJ whole genome shotgun (WGS) entry which is preliminary data.</text>
</comment>
<gene>
    <name evidence="2" type="ORF">AKAME5_002417900</name>
</gene>
<feature type="compositionally biased region" description="Polar residues" evidence="1">
    <location>
        <begin position="1"/>
        <end position="11"/>
    </location>
</feature>
<dbReference type="AlphaFoldDB" id="A0AAD3RJJ0"/>
<evidence type="ECO:0000256" key="1">
    <source>
        <dbReference type="SAM" id="MobiDB-lite"/>
    </source>
</evidence>
<name>A0AAD3RJJ0_LATJO</name>
<feature type="region of interest" description="Disordered" evidence="1">
    <location>
        <begin position="197"/>
        <end position="231"/>
    </location>
</feature>
<keyword evidence="3" id="KW-1185">Reference proteome</keyword>
<protein>
    <submittedName>
        <fullName evidence="2">RalBP1-associated Eps domain-containing protein 1 isoform X2</fullName>
    </submittedName>
</protein>
<evidence type="ECO:0000313" key="3">
    <source>
        <dbReference type="Proteomes" id="UP001279410"/>
    </source>
</evidence>
<evidence type="ECO:0000313" key="2">
    <source>
        <dbReference type="EMBL" id="GLD72854.1"/>
    </source>
</evidence>
<feature type="region of interest" description="Disordered" evidence="1">
    <location>
        <begin position="1"/>
        <end position="24"/>
    </location>
</feature>